<gene>
    <name evidence="2" type="ORF">CLV68_1521</name>
</gene>
<name>A0A421B8Z5_9PSEU</name>
<comment type="caution">
    <text evidence="2">The sequence shown here is derived from an EMBL/GenBank/DDBJ whole genome shotgun (WGS) entry which is preliminary data.</text>
</comment>
<dbReference type="Gene3D" id="1.10.287.850">
    <property type="entry name" value="HP0062-like domain"/>
    <property type="match status" value="1"/>
</dbReference>
<protein>
    <submittedName>
        <fullName evidence="2">PE family protein</fullName>
    </submittedName>
</protein>
<dbReference type="EMBL" id="RCDD01000001">
    <property type="protein sequence ID" value="RLK61006.1"/>
    <property type="molecule type" value="Genomic_DNA"/>
</dbReference>
<feature type="compositionally biased region" description="Gly residues" evidence="1">
    <location>
        <begin position="1"/>
        <end position="14"/>
    </location>
</feature>
<dbReference type="RefSeq" id="WP_147459902.1">
    <property type="nucleotide sequence ID" value="NZ_RCDD01000001.1"/>
</dbReference>
<evidence type="ECO:0000256" key="1">
    <source>
        <dbReference type="SAM" id="MobiDB-lite"/>
    </source>
</evidence>
<evidence type="ECO:0000313" key="2">
    <source>
        <dbReference type="EMBL" id="RLK61006.1"/>
    </source>
</evidence>
<reference evidence="2 3" key="1">
    <citation type="submission" date="2018-10" db="EMBL/GenBank/DDBJ databases">
        <title>Genomic Encyclopedia of Archaeal and Bacterial Type Strains, Phase II (KMG-II): from individual species to whole genera.</title>
        <authorList>
            <person name="Goeker M."/>
        </authorList>
    </citation>
    <scope>NUCLEOTIDE SEQUENCE [LARGE SCALE GENOMIC DNA]</scope>
    <source>
        <strain evidence="2 3">DSM 45657</strain>
    </source>
</reference>
<accession>A0A421B8Z5</accession>
<dbReference type="Proteomes" id="UP000282454">
    <property type="component" value="Unassembled WGS sequence"/>
</dbReference>
<feature type="region of interest" description="Disordered" evidence="1">
    <location>
        <begin position="1"/>
        <end position="22"/>
    </location>
</feature>
<dbReference type="AlphaFoldDB" id="A0A421B8Z5"/>
<organism evidence="2 3">
    <name type="scientific">Actinokineospora cianjurensis</name>
    <dbReference type="NCBI Taxonomy" id="585224"/>
    <lineage>
        <taxon>Bacteria</taxon>
        <taxon>Bacillati</taxon>
        <taxon>Actinomycetota</taxon>
        <taxon>Actinomycetes</taxon>
        <taxon>Pseudonocardiales</taxon>
        <taxon>Pseudonocardiaceae</taxon>
        <taxon>Actinokineospora</taxon>
    </lineage>
</organism>
<keyword evidence="3" id="KW-1185">Reference proteome</keyword>
<proteinExistence type="predicted"/>
<evidence type="ECO:0000313" key="3">
    <source>
        <dbReference type="Proteomes" id="UP000282454"/>
    </source>
</evidence>
<dbReference type="OrthoDB" id="5189596at2"/>
<sequence length="127" mass="13569">MPAGHGGQHGGHGGGGEHRTDLLDVTPDAVPALREAFADARDRVARQLELSETTLRVQPWAKDPVSQEATTGVNQLTADHERAALDALRAYRTQLDTAVHTLDRVAAQYHLLEEDNAATVTQQGTGG</sequence>